<reference evidence="8" key="1">
    <citation type="submission" date="2017-02" db="EMBL/GenBank/DDBJ databases">
        <authorList>
            <person name="Tafer H."/>
            <person name="Lopandic K."/>
        </authorList>
    </citation>
    <scope>NUCLEOTIDE SEQUENCE [LARGE SCALE GENOMIC DNA]</scope>
    <source>
        <strain evidence="8">CBS 366.77</strain>
    </source>
</reference>
<feature type="compositionally biased region" description="Polar residues" evidence="5">
    <location>
        <begin position="96"/>
        <end position="108"/>
    </location>
</feature>
<comment type="caution">
    <text evidence="7">The sequence shown here is derived from an EMBL/GenBank/DDBJ whole genome shotgun (WGS) entry which is preliminary data.</text>
</comment>
<evidence type="ECO:0000256" key="6">
    <source>
        <dbReference type="SAM" id="Phobius"/>
    </source>
</evidence>
<dbReference type="InterPro" id="IPR051694">
    <property type="entry name" value="Immunoregulatory_rcpt-like"/>
</dbReference>
<evidence type="ECO:0000313" key="8">
    <source>
        <dbReference type="Proteomes" id="UP000266188"/>
    </source>
</evidence>
<dbReference type="GO" id="GO:0016020">
    <property type="term" value="C:membrane"/>
    <property type="evidence" value="ECO:0007669"/>
    <property type="project" value="UniProtKB-SubCell"/>
</dbReference>
<dbReference type="PANTHER" id="PTHR15549">
    <property type="entry name" value="PAIRED IMMUNOGLOBULIN-LIKE TYPE 2 RECEPTOR"/>
    <property type="match status" value="1"/>
</dbReference>
<evidence type="ECO:0000256" key="3">
    <source>
        <dbReference type="ARBA" id="ARBA00022989"/>
    </source>
</evidence>
<dbReference type="OrthoDB" id="3554783at2759"/>
<evidence type="ECO:0000313" key="7">
    <source>
        <dbReference type="EMBL" id="RJE22893.1"/>
    </source>
</evidence>
<gene>
    <name evidence="7" type="ORF">PHISCL_04789</name>
</gene>
<keyword evidence="8" id="KW-1185">Reference proteome</keyword>
<dbReference type="GO" id="GO:0071944">
    <property type="term" value="C:cell periphery"/>
    <property type="evidence" value="ECO:0007669"/>
    <property type="project" value="UniProtKB-ARBA"/>
</dbReference>
<feature type="region of interest" description="Disordered" evidence="5">
    <location>
        <begin position="96"/>
        <end position="139"/>
    </location>
</feature>
<protein>
    <submittedName>
        <fullName evidence="7">Uncharacterized protein</fullName>
    </submittedName>
</protein>
<organism evidence="7 8">
    <name type="scientific">Aspergillus sclerotialis</name>
    <dbReference type="NCBI Taxonomy" id="2070753"/>
    <lineage>
        <taxon>Eukaryota</taxon>
        <taxon>Fungi</taxon>
        <taxon>Dikarya</taxon>
        <taxon>Ascomycota</taxon>
        <taxon>Pezizomycotina</taxon>
        <taxon>Eurotiomycetes</taxon>
        <taxon>Eurotiomycetidae</taxon>
        <taxon>Eurotiales</taxon>
        <taxon>Aspergillaceae</taxon>
        <taxon>Aspergillus</taxon>
        <taxon>Aspergillus subgen. Polypaecilum</taxon>
    </lineage>
</organism>
<keyword evidence="3 6" id="KW-1133">Transmembrane helix</keyword>
<name>A0A3A2ZKQ6_9EURO</name>
<evidence type="ECO:0000256" key="2">
    <source>
        <dbReference type="ARBA" id="ARBA00022692"/>
    </source>
</evidence>
<keyword evidence="2 6" id="KW-0812">Transmembrane</keyword>
<dbReference type="EMBL" id="MVGC01000146">
    <property type="protein sequence ID" value="RJE22893.1"/>
    <property type="molecule type" value="Genomic_DNA"/>
</dbReference>
<keyword evidence="4 6" id="KW-0472">Membrane</keyword>
<comment type="subcellular location">
    <subcellularLocation>
        <location evidence="1">Membrane</location>
        <topology evidence="1">Single-pass membrane protein</topology>
    </subcellularLocation>
</comment>
<evidence type="ECO:0000256" key="5">
    <source>
        <dbReference type="SAM" id="MobiDB-lite"/>
    </source>
</evidence>
<sequence length="226" mass="24276">MLTVILLNVNSNDDSTCYTDQAPDCVFSDDVRCTDVAPGYKEACCPRGTTCESGYPRQGTMRCHMDYGKLIEAAASLKKSTSSTISSELLTSKTSMLQSSATTTSSDISPPAMTATTVPEPEAAPSNTSSNTPENHSSSLPTATLIGIIVGAVVGVCLVAVLGWLLLRRRRKQQIYDEKQPYPPPYSKHDPAEMDASNTARVEMEANNPVAVFELEGTSPSYVRAR</sequence>
<feature type="region of interest" description="Disordered" evidence="5">
    <location>
        <begin position="178"/>
        <end position="198"/>
    </location>
</feature>
<evidence type="ECO:0000256" key="4">
    <source>
        <dbReference type="ARBA" id="ARBA00023136"/>
    </source>
</evidence>
<dbReference type="Proteomes" id="UP000266188">
    <property type="component" value="Unassembled WGS sequence"/>
</dbReference>
<proteinExistence type="predicted"/>
<evidence type="ECO:0000256" key="1">
    <source>
        <dbReference type="ARBA" id="ARBA00004167"/>
    </source>
</evidence>
<feature type="transmembrane region" description="Helical" evidence="6">
    <location>
        <begin position="145"/>
        <end position="167"/>
    </location>
</feature>
<accession>A0A3A2ZKQ6</accession>
<feature type="compositionally biased region" description="Polar residues" evidence="5">
    <location>
        <begin position="125"/>
        <end position="139"/>
    </location>
</feature>
<dbReference type="AlphaFoldDB" id="A0A3A2ZKQ6"/>